<proteinExistence type="predicted"/>
<dbReference type="RefSeq" id="WP_070986013.1">
    <property type="nucleotide sequence ID" value="NZ_MKJU01000027.1"/>
</dbReference>
<evidence type="ECO:0008006" key="4">
    <source>
        <dbReference type="Google" id="ProtNLM"/>
    </source>
</evidence>
<keyword evidence="1" id="KW-0812">Transmembrane</keyword>
<keyword evidence="1" id="KW-0472">Membrane</keyword>
<name>A0A1S1MW81_9GAMM</name>
<feature type="transmembrane region" description="Helical" evidence="1">
    <location>
        <begin position="70"/>
        <end position="89"/>
    </location>
</feature>
<evidence type="ECO:0000256" key="1">
    <source>
        <dbReference type="SAM" id="Phobius"/>
    </source>
</evidence>
<sequence>MLLNTVIISLNQFLPMALLWVLLLQCDIGPSLSRISVWRAVLYSSVAVTLFLAAAGSISQWFDYRGLEVGKIVLLVGIYVSVLGVITSYKSGAYKLVAITLASMLYLSHFVMYLGSYWGQDAKQGLLIGSILGLGICLSFCILLYFILAWLRTHHLQFLVLTLLACHSASKIANAVDLSAQIDLLPSSKIAFDIRAWLDEHGIVGRILKSLFGYEASPSQANLVAFLSALLLMGVVICWRVQVNTQEVVKELEHD</sequence>
<keyword evidence="1" id="KW-1133">Transmembrane helix</keyword>
<evidence type="ECO:0000313" key="3">
    <source>
        <dbReference type="Proteomes" id="UP000179786"/>
    </source>
</evidence>
<protein>
    <recommendedName>
        <fullName evidence="4">Iron transporter</fullName>
    </recommendedName>
</protein>
<feature type="transmembrane region" description="Helical" evidence="1">
    <location>
        <begin position="36"/>
        <end position="58"/>
    </location>
</feature>
<feature type="transmembrane region" description="Helical" evidence="1">
    <location>
        <begin position="126"/>
        <end position="151"/>
    </location>
</feature>
<keyword evidence="3" id="KW-1185">Reference proteome</keyword>
<accession>A0A1S1MW81</accession>
<feature type="transmembrane region" description="Helical" evidence="1">
    <location>
        <begin position="96"/>
        <end position="114"/>
    </location>
</feature>
<comment type="caution">
    <text evidence="2">The sequence shown here is derived from an EMBL/GenBank/DDBJ whole genome shotgun (WGS) entry which is preliminary data.</text>
</comment>
<organism evidence="2 3">
    <name type="scientific">Pseudoalteromonas amylolytica</name>
    <dbReference type="NCBI Taxonomy" id="1859457"/>
    <lineage>
        <taxon>Bacteria</taxon>
        <taxon>Pseudomonadati</taxon>
        <taxon>Pseudomonadota</taxon>
        <taxon>Gammaproteobacteria</taxon>
        <taxon>Alteromonadales</taxon>
        <taxon>Pseudoalteromonadaceae</taxon>
        <taxon>Pseudoalteromonas</taxon>
    </lineage>
</organism>
<dbReference type="AlphaFoldDB" id="A0A1S1MW81"/>
<feature type="transmembrane region" description="Helical" evidence="1">
    <location>
        <begin position="221"/>
        <end position="241"/>
    </location>
</feature>
<dbReference type="EMBL" id="MKJU01000027">
    <property type="protein sequence ID" value="OHU90045.1"/>
    <property type="molecule type" value="Genomic_DNA"/>
</dbReference>
<dbReference type="Proteomes" id="UP000179786">
    <property type="component" value="Unassembled WGS sequence"/>
</dbReference>
<dbReference type="STRING" id="1859457.BET10_14815"/>
<gene>
    <name evidence="2" type="ORF">BET10_14815</name>
</gene>
<reference evidence="2 3" key="1">
    <citation type="submission" date="2016-09" db="EMBL/GenBank/DDBJ databases">
        <title>Pseudoalteromonas amylolytica sp. nov., isolated from the surface seawater.</title>
        <authorList>
            <person name="Wu Y.-H."/>
            <person name="Cheng H."/>
            <person name="Jin X.-B."/>
            <person name="Wang C.-S."/>
            <person name="Xu X.-W."/>
        </authorList>
    </citation>
    <scope>NUCLEOTIDE SEQUENCE [LARGE SCALE GENOMIC DNA]</scope>
    <source>
        <strain evidence="2 3">JW1</strain>
    </source>
</reference>
<evidence type="ECO:0000313" key="2">
    <source>
        <dbReference type="EMBL" id="OHU90045.1"/>
    </source>
</evidence>
<dbReference type="OrthoDB" id="5764104at2"/>
<feature type="transmembrane region" description="Helical" evidence="1">
    <location>
        <begin position="6"/>
        <end position="24"/>
    </location>
</feature>